<organism evidence="2 3">
    <name type="scientific">Thiorhodovibrio frisius</name>
    <dbReference type="NCBI Taxonomy" id="631362"/>
    <lineage>
        <taxon>Bacteria</taxon>
        <taxon>Pseudomonadati</taxon>
        <taxon>Pseudomonadota</taxon>
        <taxon>Gammaproteobacteria</taxon>
        <taxon>Chromatiales</taxon>
        <taxon>Chromatiaceae</taxon>
        <taxon>Thiorhodovibrio</taxon>
    </lineage>
</organism>
<dbReference type="eggNOG" id="COG2105">
    <property type="taxonomic scope" value="Bacteria"/>
</dbReference>
<dbReference type="RefSeq" id="WP_009150038.1">
    <property type="nucleotide sequence ID" value="NZ_CP121471.1"/>
</dbReference>
<dbReference type="CDD" id="cd06661">
    <property type="entry name" value="GGCT_like"/>
    <property type="match status" value="1"/>
</dbReference>
<sequence>MKVFVYGTLLKGMEKESVLAAAEFLGAATITAQLFDLGWYPGVSEGDSQVIGELYDIDQTILADVDAIEGFDEHYPAQSLFVRKTLEARSLSDGQSVNDFCYFFN</sequence>
<dbReference type="STRING" id="631362.Thi970DRAFT_03220"/>
<accession>H8Z666</accession>
<dbReference type="InterPro" id="IPR013024">
    <property type="entry name" value="GGCT-like"/>
</dbReference>
<dbReference type="OrthoDB" id="482277at2"/>
<evidence type="ECO:0000259" key="1">
    <source>
        <dbReference type="Pfam" id="PF06094"/>
    </source>
</evidence>
<name>H8Z666_9GAMM</name>
<dbReference type="HOGENOM" id="CLU_083466_4_0_6"/>
<dbReference type="Pfam" id="PF06094">
    <property type="entry name" value="GGACT"/>
    <property type="match status" value="1"/>
</dbReference>
<dbReference type="AlphaFoldDB" id="H8Z666"/>
<dbReference type="InterPro" id="IPR009288">
    <property type="entry name" value="AIG2-like_dom"/>
</dbReference>
<protein>
    <recommendedName>
        <fullName evidence="1">Gamma-glutamylcyclotransferase AIG2-like domain-containing protein</fullName>
    </recommendedName>
</protein>
<proteinExistence type="predicted"/>
<gene>
    <name evidence="2" type="ORF">Thi970DRAFT_03220</name>
</gene>
<dbReference type="Proteomes" id="UP000002964">
    <property type="component" value="Unassembled WGS sequence"/>
</dbReference>
<evidence type="ECO:0000313" key="3">
    <source>
        <dbReference type="Proteomes" id="UP000002964"/>
    </source>
</evidence>
<keyword evidence="3" id="KW-1185">Reference proteome</keyword>
<dbReference type="SUPFAM" id="SSF110857">
    <property type="entry name" value="Gamma-glutamyl cyclotransferase-like"/>
    <property type="match status" value="1"/>
</dbReference>
<dbReference type="InterPro" id="IPR036568">
    <property type="entry name" value="GGCT-like_sf"/>
</dbReference>
<feature type="domain" description="Gamma-glutamylcyclotransferase AIG2-like" evidence="1">
    <location>
        <begin position="3"/>
        <end position="104"/>
    </location>
</feature>
<dbReference type="EMBL" id="JH603170">
    <property type="protein sequence ID" value="EIC19633.1"/>
    <property type="molecule type" value="Genomic_DNA"/>
</dbReference>
<reference evidence="3" key="1">
    <citation type="submission" date="2011-06" db="EMBL/GenBank/DDBJ databases">
        <authorList>
            <consortium name="US DOE Joint Genome Institute (JGI-PGF)"/>
            <person name="Lucas S."/>
            <person name="Han J."/>
            <person name="Lapidus A."/>
            <person name="Cheng J.-F."/>
            <person name="Goodwin L."/>
            <person name="Pitluck S."/>
            <person name="Peters L."/>
            <person name="Land M.L."/>
            <person name="Hauser L."/>
            <person name="Vogl K."/>
            <person name="Liu Z."/>
            <person name="Overmann J."/>
            <person name="Frigaard N.-U."/>
            <person name="Bryant D.A."/>
            <person name="Woyke T.J."/>
        </authorList>
    </citation>
    <scope>NUCLEOTIDE SEQUENCE [LARGE SCALE GENOMIC DNA]</scope>
    <source>
        <strain evidence="3">970</strain>
    </source>
</reference>
<dbReference type="Gene3D" id="3.10.490.10">
    <property type="entry name" value="Gamma-glutamyl cyclotransferase-like"/>
    <property type="match status" value="1"/>
</dbReference>
<reference evidence="2 3" key="2">
    <citation type="submission" date="2011-11" db="EMBL/GenBank/DDBJ databases">
        <authorList>
            <consortium name="US DOE Joint Genome Institute"/>
            <person name="Lucas S."/>
            <person name="Han J."/>
            <person name="Lapidus A."/>
            <person name="Cheng J.-F."/>
            <person name="Goodwin L."/>
            <person name="Pitluck S."/>
            <person name="Peters L."/>
            <person name="Ovchinnikova G."/>
            <person name="Zhang X."/>
            <person name="Detter J.C."/>
            <person name="Han C."/>
            <person name="Tapia R."/>
            <person name="Land M."/>
            <person name="Hauser L."/>
            <person name="Kyrpides N."/>
            <person name="Ivanova N."/>
            <person name="Pagani I."/>
            <person name="Vogl K."/>
            <person name="Liu Z."/>
            <person name="Overmann J."/>
            <person name="Frigaard N.-U."/>
            <person name="Bryant D."/>
            <person name="Woyke T."/>
        </authorList>
    </citation>
    <scope>NUCLEOTIDE SEQUENCE [LARGE SCALE GENOMIC DNA]</scope>
    <source>
        <strain evidence="2 3">970</strain>
    </source>
</reference>
<evidence type="ECO:0000313" key="2">
    <source>
        <dbReference type="EMBL" id="EIC19633.1"/>
    </source>
</evidence>